<evidence type="ECO:0000313" key="1">
    <source>
        <dbReference type="EMBL" id="SDS75434.1"/>
    </source>
</evidence>
<organism evidence="1 2">
    <name type="scientific">Bradyrhizobium canariense</name>
    <dbReference type="NCBI Taxonomy" id="255045"/>
    <lineage>
        <taxon>Bacteria</taxon>
        <taxon>Pseudomonadati</taxon>
        <taxon>Pseudomonadota</taxon>
        <taxon>Alphaproteobacteria</taxon>
        <taxon>Hyphomicrobiales</taxon>
        <taxon>Nitrobacteraceae</taxon>
        <taxon>Bradyrhizobium</taxon>
    </lineage>
</organism>
<gene>
    <name evidence="1" type="ORF">SAMN05444158_3084</name>
</gene>
<dbReference type="EMBL" id="LT629750">
    <property type="protein sequence ID" value="SDS75434.1"/>
    <property type="molecule type" value="Genomic_DNA"/>
</dbReference>
<dbReference type="Proteomes" id="UP000243904">
    <property type="component" value="Chromosome I"/>
</dbReference>
<dbReference type="RefSeq" id="WP_100386657.1">
    <property type="nucleotide sequence ID" value="NZ_LT629750.1"/>
</dbReference>
<name>A0A1H1US77_9BRAD</name>
<keyword evidence="2" id="KW-1185">Reference proteome</keyword>
<protein>
    <submittedName>
        <fullName evidence="1">Uncharacterized protein</fullName>
    </submittedName>
</protein>
<reference evidence="2" key="1">
    <citation type="submission" date="2016-10" db="EMBL/GenBank/DDBJ databases">
        <authorList>
            <person name="Varghese N."/>
            <person name="Submissions S."/>
        </authorList>
    </citation>
    <scope>NUCLEOTIDE SEQUENCE [LARGE SCALE GENOMIC DNA]</scope>
    <source>
        <strain evidence="2">GAS369</strain>
    </source>
</reference>
<sequence length="75" mass="8259">MAIFLSVLSLACFIAAAVSLLRYDSKHFDLLVLSGVIFLGTAIPSFEVDASLEELKSINHRLINLQTGIEKLQPR</sequence>
<accession>A0A1H1US77</accession>
<proteinExistence type="predicted"/>
<dbReference type="AlphaFoldDB" id="A0A1H1US77"/>
<evidence type="ECO:0000313" key="2">
    <source>
        <dbReference type="Proteomes" id="UP000243904"/>
    </source>
</evidence>